<reference evidence="1 2" key="1">
    <citation type="submission" date="2008-07" db="EMBL/GenBank/DDBJ databases">
        <authorList>
            <person name="El-Sayed N."/>
            <person name="Caler E."/>
            <person name="Inman J."/>
            <person name="Amedeo P."/>
            <person name="Hass B."/>
            <person name="Wortman J."/>
        </authorList>
    </citation>
    <scope>NUCLEOTIDE SEQUENCE [LARGE SCALE GENOMIC DNA]</scope>
    <source>
        <strain evidence="2">ATCC 50983 / TXsc</strain>
    </source>
</reference>
<protein>
    <recommendedName>
        <fullName evidence="3">ATP-dependent DNA helicase</fullName>
    </recommendedName>
</protein>
<dbReference type="EMBL" id="GG684880">
    <property type="protein sequence ID" value="EER00624.1"/>
    <property type="molecule type" value="Genomic_DNA"/>
</dbReference>
<dbReference type="GeneID" id="9043723"/>
<organism evidence="2">
    <name type="scientific">Perkinsus marinus (strain ATCC 50983 / TXsc)</name>
    <dbReference type="NCBI Taxonomy" id="423536"/>
    <lineage>
        <taxon>Eukaryota</taxon>
        <taxon>Sar</taxon>
        <taxon>Alveolata</taxon>
        <taxon>Perkinsozoa</taxon>
        <taxon>Perkinsea</taxon>
        <taxon>Perkinsida</taxon>
        <taxon>Perkinsidae</taxon>
        <taxon>Perkinsus</taxon>
    </lineage>
</organism>
<dbReference type="AlphaFoldDB" id="C5LRL9"/>
<dbReference type="OrthoDB" id="416437at2759"/>
<name>C5LRL9_PERM5</name>
<dbReference type="InParanoid" id="C5LRL9"/>
<evidence type="ECO:0008006" key="3">
    <source>
        <dbReference type="Google" id="ProtNLM"/>
    </source>
</evidence>
<feature type="non-terminal residue" evidence="1">
    <location>
        <position position="339"/>
    </location>
</feature>
<dbReference type="RefSeq" id="XP_002767906.1">
    <property type="nucleotide sequence ID" value="XM_002767860.1"/>
</dbReference>
<sequence length="339" mass="37860">MSFWGLKFDHSHCKANDTSYFRCPETLASRMVDGIRTLGKAGELQRPTVLIIDEVVTVFDSMLLATDQALRELRQEHGLFGNVHMIFIGDPLQLQGATPERYGAYSDIEVAPIWECELWNVMPLKTYFLRSFNRGSSSSALCRPGRRGRRPLPYTSPGPDIPYMEFLAEIRGANTGSPLSESASGVAAAIRDVEGEHEPEWTAVTIYRATADRINERHLRELPGDVVTFKAGVTDNRVGEDHDIGILAVPLVINLKPGCRIMFTTNCRGKFCNGDLGIISEFMNIESETNSVQYTDEYADSETSMACIRVRLDRTGQDIVVFPITQIVAKDDGSLLYRR</sequence>
<evidence type="ECO:0000313" key="1">
    <source>
        <dbReference type="EMBL" id="EER00624.1"/>
    </source>
</evidence>
<proteinExistence type="predicted"/>
<accession>C5LRL9</accession>
<dbReference type="Proteomes" id="UP000007800">
    <property type="component" value="Unassembled WGS sequence"/>
</dbReference>
<keyword evidence="2" id="KW-1185">Reference proteome</keyword>
<gene>
    <name evidence="1" type="ORF">Pmar_PMAR027349</name>
</gene>
<evidence type="ECO:0000313" key="2">
    <source>
        <dbReference type="Proteomes" id="UP000007800"/>
    </source>
</evidence>